<dbReference type="InterPro" id="IPR036880">
    <property type="entry name" value="Kunitz_BPTI_sf"/>
</dbReference>
<dbReference type="EMBL" id="GANP01015646">
    <property type="protein sequence ID" value="JAB68822.1"/>
    <property type="molecule type" value="mRNA"/>
</dbReference>
<dbReference type="SUPFAM" id="SSF57362">
    <property type="entry name" value="BPTI-like"/>
    <property type="match status" value="1"/>
</dbReference>
<dbReference type="Gene3D" id="4.10.410.10">
    <property type="entry name" value="Pancreatic trypsin inhibitor Kunitz domain"/>
    <property type="match status" value="1"/>
</dbReference>
<dbReference type="Pfam" id="PF00014">
    <property type="entry name" value="Kunitz_BPTI"/>
    <property type="match status" value="1"/>
</dbReference>
<sequence>MKLLLIAVVISIHASEFLTPGEAACTPRYNGGYGGAGGGNVAPKWTFNPKTNRCETVMTHGQCQPSRNCFETSDDCEYECGPEMEQWRV</sequence>
<evidence type="ECO:0000256" key="1">
    <source>
        <dbReference type="SAM" id="SignalP"/>
    </source>
</evidence>
<feature type="signal peptide" evidence="1">
    <location>
        <begin position="1"/>
        <end position="23"/>
    </location>
</feature>
<evidence type="ECO:0000313" key="3">
    <source>
        <dbReference type="EMBL" id="JAB68822.1"/>
    </source>
</evidence>
<dbReference type="PROSITE" id="PS50279">
    <property type="entry name" value="BPTI_KUNITZ_2"/>
    <property type="match status" value="1"/>
</dbReference>
<accession>V5H3G1</accession>
<proteinExistence type="evidence at transcript level"/>
<feature type="domain" description="BPTI/Kunitz inhibitor" evidence="2">
    <location>
        <begin position="25"/>
        <end position="80"/>
    </location>
</feature>
<organism evidence="3">
    <name type="scientific">Ixodes ricinus</name>
    <name type="common">Common tick</name>
    <name type="synonym">Acarus ricinus</name>
    <dbReference type="NCBI Taxonomy" id="34613"/>
    <lineage>
        <taxon>Eukaryota</taxon>
        <taxon>Metazoa</taxon>
        <taxon>Ecdysozoa</taxon>
        <taxon>Arthropoda</taxon>
        <taxon>Chelicerata</taxon>
        <taxon>Arachnida</taxon>
        <taxon>Acari</taxon>
        <taxon>Parasitiformes</taxon>
        <taxon>Ixodida</taxon>
        <taxon>Ixodoidea</taxon>
        <taxon>Ixodidae</taxon>
        <taxon>Ixodinae</taxon>
        <taxon>Ixodes</taxon>
    </lineage>
</organism>
<dbReference type="AlphaFoldDB" id="V5H3G1"/>
<feature type="chain" id="PRO_5004734255" evidence="1">
    <location>
        <begin position="24"/>
        <end position="89"/>
    </location>
</feature>
<name>V5H3G1_IXORI</name>
<dbReference type="SMART" id="SM00131">
    <property type="entry name" value="KU"/>
    <property type="match status" value="1"/>
</dbReference>
<protein>
    <submittedName>
        <fullName evidence="3">Putative secreted protein</fullName>
    </submittedName>
</protein>
<dbReference type="GO" id="GO:0004867">
    <property type="term" value="F:serine-type endopeptidase inhibitor activity"/>
    <property type="evidence" value="ECO:0007669"/>
    <property type="project" value="InterPro"/>
</dbReference>
<keyword evidence="1" id="KW-0732">Signal</keyword>
<dbReference type="InterPro" id="IPR002223">
    <property type="entry name" value="Kunitz_BPTI"/>
</dbReference>
<evidence type="ECO:0000259" key="2">
    <source>
        <dbReference type="PROSITE" id="PS50279"/>
    </source>
</evidence>
<reference evidence="3" key="1">
    <citation type="journal article" date="2015" name="Sci. Rep.">
        <title>Tissue- and time-dependent transcription in Ixodes ricinus salivary glands and midguts when blood feeding on the vertebrate host.</title>
        <authorList>
            <person name="Kotsyfakis M."/>
            <person name="Schwarz A."/>
            <person name="Erhart J."/>
            <person name="Ribeiro J.M."/>
        </authorList>
    </citation>
    <scope>NUCLEOTIDE SEQUENCE</scope>
    <source>
        <tissue evidence="3">Salivary gland and midgut</tissue>
    </source>
</reference>